<keyword evidence="4" id="KW-1185">Reference proteome</keyword>
<dbReference type="InterPro" id="IPR024079">
    <property type="entry name" value="MetalloPept_cat_dom_sf"/>
</dbReference>
<evidence type="ECO:0000313" key="3">
    <source>
        <dbReference type="EMBL" id="QRD85215.1"/>
    </source>
</evidence>
<evidence type="ECO:0000313" key="4">
    <source>
        <dbReference type="Proteomes" id="UP000596276"/>
    </source>
</evidence>
<reference evidence="4" key="1">
    <citation type="journal article" date="2021" name="G3 (Bethesda)">
        <title>Chromosome assembled and annotated genome sequence of Aspergillus flavus NRRL 3357.</title>
        <authorList>
            <person name="Skerker J.M."/>
            <person name="Pianalto K.M."/>
            <person name="Mondo S.J."/>
            <person name="Yang K."/>
            <person name="Arkin A.P."/>
            <person name="Keller N.P."/>
            <person name="Grigoriev I.V."/>
            <person name="Louise Glass N.L."/>
        </authorList>
    </citation>
    <scope>NUCLEOTIDE SEQUENCE [LARGE SCALE GENOMIC DNA]</scope>
    <source>
        <strain evidence="4">ATCC 200026 / FGSC A1120 / IAM 13836 / NRRL 3357 / JCM 12722 / SRRC 167</strain>
    </source>
</reference>
<feature type="signal peptide" evidence="2">
    <location>
        <begin position="1"/>
        <end position="30"/>
    </location>
</feature>
<feature type="chain" id="PRO_5030811569" evidence="2">
    <location>
        <begin position="31"/>
        <end position="391"/>
    </location>
</feature>
<dbReference type="VEuPathDB" id="FungiDB:F9C07_2104159"/>
<evidence type="ECO:0000256" key="1">
    <source>
        <dbReference type="SAM" id="MobiDB-lite"/>
    </source>
</evidence>
<sequence>MASNLMFRMLQVPLFAFLLSLCLVFPTAHGWRNITDITNAYQGIYWWTALVECPAERFDILVESTRMMLELTKRTTKPMDTPGWQRFFAADPLGVEGWASEKHKAHYLQVHSKPSPPVGEDNRYGDHQVRYRCASERTPLLKELLVSGRIIENTNAGVEMFFCDGFFRHKYLNDITNGEKKRVESLPDLVSYEHLLAHEWTHVDLLGSSIQFMDLERAFGAQWASVLAWYGPSLPRINVKYNADNYAWFWTNNWFNEKWDWKDNGFDPKYAPENTTNALGGPENISGPGLGIMNPEKNQTTEQKNCHAAANDPREVFCDYLGEPYSDWLKDREKPFTSEGGCELTKQCWSSFGDYAIDPGCVCKCDGEKTPLSDPKCAGFRGGPPGSHSHA</sequence>
<dbReference type="GO" id="GO:0008237">
    <property type="term" value="F:metallopeptidase activity"/>
    <property type="evidence" value="ECO:0007669"/>
    <property type="project" value="InterPro"/>
</dbReference>
<dbReference type="VEuPathDB" id="FungiDB:AFLA_006451"/>
<evidence type="ECO:0000256" key="2">
    <source>
        <dbReference type="SAM" id="SignalP"/>
    </source>
</evidence>
<dbReference type="Gene3D" id="3.40.390.10">
    <property type="entry name" value="Collagenase (Catalytic Domain)"/>
    <property type="match status" value="1"/>
</dbReference>
<dbReference type="AlphaFoldDB" id="A0A7U2MK37"/>
<organism evidence="3 4">
    <name type="scientific">Aspergillus flavus (strain ATCC 200026 / FGSC A1120 / IAM 13836 / NRRL 3357 / JCM 12722 / SRRC 167)</name>
    <dbReference type="NCBI Taxonomy" id="332952"/>
    <lineage>
        <taxon>Eukaryota</taxon>
        <taxon>Fungi</taxon>
        <taxon>Dikarya</taxon>
        <taxon>Ascomycota</taxon>
        <taxon>Pezizomycotina</taxon>
        <taxon>Eurotiomycetes</taxon>
        <taxon>Eurotiomycetidae</taxon>
        <taxon>Eurotiales</taxon>
        <taxon>Aspergillaceae</taxon>
        <taxon>Aspergillus</taxon>
        <taxon>Aspergillus subgen. Circumdati</taxon>
    </lineage>
</organism>
<protein>
    <submittedName>
        <fullName evidence="3">Uncharacterized protein</fullName>
    </submittedName>
</protein>
<gene>
    <name evidence="3" type="ORF">F9C07_2104159</name>
</gene>
<proteinExistence type="predicted"/>
<name>A0A7U2MK37_ASPFN</name>
<keyword evidence="2" id="KW-0732">Signal</keyword>
<feature type="region of interest" description="Disordered" evidence="1">
    <location>
        <begin position="273"/>
        <end position="304"/>
    </location>
</feature>
<dbReference type="EMBL" id="CP044620">
    <property type="protein sequence ID" value="QRD85215.1"/>
    <property type="molecule type" value="Genomic_DNA"/>
</dbReference>
<dbReference type="Proteomes" id="UP000596276">
    <property type="component" value="Chromosome 3"/>
</dbReference>
<accession>A0A7U2MK37</accession>